<dbReference type="InParanoid" id="T1EGI5"/>
<accession>T1EGI5</accession>
<dbReference type="STRING" id="6412.T1EGI5"/>
<dbReference type="GO" id="GO:0008270">
    <property type="term" value="F:zinc ion binding"/>
    <property type="evidence" value="ECO:0007669"/>
    <property type="project" value="UniProtKB-KW"/>
</dbReference>
<dbReference type="EMBL" id="KB095851">
    <property type="protein sequence ID" value="ESO11160.1"/>
    <property type="molecule type" value="Genomic_DNA"/>
</dbReference>
<dbReference type="AlphaFoldDB" id="T1EGI5"/>
<dbReference type="EMBL" id="AMQM01008799">
    <property type="status" value="NOT_ANNOTATED_CDS"/>
    <property type="molecule type" value="Genomic_DNA"/>
</dbReference>
<dbReference type="InterPro" id="IPR000571">
    <property type="entry name" value="Znf_CCCH"/>
</dbReference>
<dbReference type="HOGENOM" id="CLU_922215_0_0_1"/>
<dbReference type="Gene3D" id="1.10.8.10">
    <property type="entry name" value="DNA helicase RuvA subunit, C-terminal domain"/>
    <property type="match status" value="1"/>
</dbReference>
<dbReference type="CTD" id="20195687"/>
<keyword evidence="1" id="KW-0694">RNA-binding</keyword>
<feature type="zinc finger region" description="C3H1-type" evidence="2">
    <location>
        <begin position="262"/>
        <end position="289"/>
    </location>
</feature>
<keyword evidence="2" id="KW-0479">Metal-binding</keyword>
<dbReference type="OrthoDB" id="2017782at2759"/>
<dbReference type="eggNOG" id="KOG0548">
    <property type="taxonomic scope" value="Eukaryota"/>
</dbReference>
<dbReference type="InterPro" id="IPR009060">
    <property type="entry name" value="UBA-like_sf"/>
</dbReference>
<sequence length="302" mass="34234">MEMGFKKHQAACAIQQCETVQAALDWLLSNQASDASLRDSISSNDDDDDVIDLAALQQKQQHHQQQSQQQQLQQQQHFVKSSSNKADSNNNTTASTTAATSTTTTNTTSTASSKQQKQQQKQLQKQQQQQQPLPPIPQHHYEQAQKQILMNKQQDVVKMNPRNPEGLTSLWVGNVLPEAKQENLIKLFSKYGQLQSVKCIPEKFCAFINFVNKECAGKAMECLQGADLLGQKLLIKFPDHPVNGEKIIKRYQQQQQQRTSGPVNGDECYFWRTTGCQFTGTCRYKHVPDHKGIDKKPWHKSK</sequence>
<evidence type="ECO:0000259" key="5">
    <source>
        <dbReference type="PROSITE" id="PS50103"/>
    </source>
</evidence>
<dbReference type="PROSITE" id="PS50102">
    <property type="entry name" value="RRM"/>
    <property type="match status" value="1"/>
</dbReference>
<dbReference type="CDD" id="cd00590">
    <property type="entry name" value="RRM_SF"/>
    <property type="match status" value="1"/>
</dbReference>
<evidence type="ECO:0000313" key="7">
    <source>
        <dbReference type="EnsemblMetazoa" id="HelroP116907"/>
    </source>
</evidence>
<dbReference type="InterPro" id="IPR000504">
    <property type="entry name" value="RRM_dom"/>
</dbReference>
<dbReference type="SUPFAM" id="SSF54928">
    <property type="entry name" value="RNA-binding domain, RBD"/>
    <property type="match status" value="1"/>
</dbReference>
<dbReference type="PANTHER" id="PTHR47678">
    <property type="entry name" value="TETRATRICOPEPTIDE REPEAT PROTEIN 31"/>
    <property type="match status" value="1"/>
</dbReference>
<keyword evidence="8" id="KW-1185">Reference proteome</keyword>
<name>T1EGI5_HELRO</name>
<keyword evidence="2" id="KW-0863">Zinc-finger</keyword>
<dbReference type="PROSITE" id="PS50103">
    <property type="entry name" value="ZF_C3H1"/>
    <property type="match status" value="1"/>
</dbReference>
<dbReference type="Gene3D" id="3.30.70.330">
    <property type="match status" value="1"/>
</dbReference>
<protein>
    <recommendedName>
        <fullName evidence="9">C3H1-type domain-containing protein</fullName>
    </recommendedName>
</protein>
<feature type="compositionally biased region" description="Low complexity" evidence="3">
    <location>
        <begin position="57"/>
        <end position="131"/>
    </location>
</feature>
<evidence type="ECO:0000256" key="3">
    <source>
        <dbReference type="SAM" id="MobiDB-lite"/>
    </source>
</evidence>
<dbReference type="SMART" id="SM00360">
    <property type="entry name" value="RRM"/>
    <property type="match status" value="1"/>
</dbReference>
<dbReference type="PANTHER" id="PTHR47678:SF4">
    <property type="entry name" value="SHOCK PROTEIN 70 (HSP70)-INTERACTING PROTEIN, PUTATIVE-RELATED"/>
    <property type="match status" value="1"/>
</dbReference>
<organism evidence="7 8">
    <name type="scientific">Helobdella robusta</name>
    <name type="common">Californian leech</name>
    <dbReference type="NCBI Taxonomy" id="6412"/>
    <lineage>
        <taxon>Eukaryota</taxon>
        <taxon>Metazoa</taxon>
        <taxon>Spiralia</taxon>
        <taxon>Lophotrochozoa</taxon>
        <taxon>Annelida</taxon>
        <taxon>Clitellata</taxon>
        <taxon>Hirudinea</taxon>
        <taxon>Rhynchobdellida</taxon>
        <taxon>Glossiphoniidae</taxon>
        <taxon>Helobdella</taxon>
    </lineage>
</organism>
<dbReference type="GeneID" id="20195687"/>
<feature type="domain" description="RRM" evidence="4">
    <location>
        <begin position="168"/>
        <end position="240"/>
    </location>
</feature>
<reference evidence="8" key="1">
    <citation type="submission" date="2012-12" db="EMBL/GenBank/DDBJ databases">
        <authorList>
            <person name="Hellsten U."/>
            <person name="Grimwood J."/>
            <person name="Chapman J.A."/>
            <person name="Shapiro H."/>
            <person name="Aerts A."/>
            <person name="Otillar R.P."/>
            <person name="Terry A.Y."/>
            <person name="Boore J.L."/>
            <person name="Simakov O."/>
            <person name="Marletaz F."/>
            <person name="Cho S.-J."/>
            <person name="Edsinger-Gonzales E."/>
            <person name="Havlak P."/>
            <person name="Kuo D.-H."/>
            <person name="Larsson T."/>
            <person name="Lv J."/>
            <person name="Arendt D."/>
            <person name="Savage R."/>
            <person name="Osoegawa K."/>
            <person name="de Jong P."/>
            <person name="Lindberg D.R."/>
            <person name="Seaver E.C."/>
            <person name="Weisblat D.A."/>
            <person name="Putnam N.H."/>
            <person name="Grigoriev I.V."/>
            <person name="Rokhsar D.S."/>
        </authorList>
    </citation>
    <scope>NUCLEOTIDE SEQUENCE</scope>
</reference>
<reference evidence="7" key="3">
    <citation type="submission" date="2015-06" db="UniProtKB">
        <authorList>
            <consortium name="EnsemblMetazoa"/>
        </authorList>
    </citation>
    <scope>IDENTIFICATION</scope>
</reference>
<dbReference type="InterPro" id="IPR012677">
    <property type="entry name" value="Nucleotide-bd_a/b_plait_sf"/>
</dbReference>
<dbReference type="KEGG" id="hro:HELRODRAFT_116907"/>
<keyword evidence="2" id="KW-0862">Zinc</keyword>
<gene>
    <name evidence="7" type="primary">20195687</name>
    <name evidence="6" type="ORF">HELRODRAFT_116907</name>
</gene>
<proteinExistence type="predicted"/>
<feature type="domain" description="C3H1-type" evidence="5">
    <location>
        <begin position="262"/>
        <end position="289"/>
    </location>
</feature>
<evidence type="ECO:0000256" key="2">
    <source>
        <dbReference type="PROSITE-ProRule" id="PRU00723"/>
    </source>
</evidence>
<dbReference type="InterPro" id="IPR035979">
    <property type="entry name" value="RBD_domain_sf"/>
</dbReference>
<dbReference type="EnsemblMetazoa" id="HelroT116907">
    <property type="protein sequence ID" value="HelroP116907"/>
    <property type="gene ID" value="HelroG116907"/>
</dbReference>
<dbReference type="RefSeq" id="XP_009010755.1">
    <property type="nucleotide sequence ID" value="XM_009012507.1"/>
</dbReference>
<dbReference type="Pfam" id="PF00076">
    <property type="entry name" value="RRM_1"/>
    <property type="match status" value="1"/>
</dbReference>
<dbReference type="GO" id="GO:0003723">
    <property type="term" value="F:RNA binding"/>
    <property type="evidence" value="ECO:0007669"/>
    <property type="project" value="UniProtKB-UniRule"/>
</dbReference>
<evidence type="ECO:0000256" key="1">
    <source>
        <dbReference type="PROSITE-ProRule" id="PRU00176"/>
    </source>
</evidence>
<evidence type="ECO:0000313" key="8">
    <source>
        <dbReference type="Proteomes" id="UP000015101"/>
    </source>
</evidence>
<evidence type="ECO:0000313" key="6">
    <source>
        <dbReference type="EMBL" id="ESO11160.1"/>
    </source>
</evidence>
<feature type="region of interest" description="Disordered" evidence="3">
    <location>
        <begin position="56"/>
        <end position="136"/>
    </location>
</feature>
<reference evidence="6 8" key="2">
    <citation type="journal article" date="2013" name="Nature">
        <title>Insights into bilaterian evolution from three spiralian genomes.</title>
        <authorList>
            <person name="Simakov O."/>
            <person name="Marletaz F."/>
            <person name="Cho S.J."/>
            <person name="Edsinger-Gonzales E."/>
            <person name="Havlak P."/>
            <person name="Hellsten U."/>
            <person name="Kuo D.H."/>
            <person name="Larsson T."/>
            <person name="Lv J."/>
            <person name="Arendt D."/>
            <person name="Savage R."/>
            <person name="Osoegawa K."/>
            <person name="de Jong P."/>
            <person name="Grimwood J."/>
            <person name="Chapman J.A."/>
            <person name="Shapiro H."/>
            <person name="Aerts A."/>
            <person name="Otillar R.P."/>
            <person name="Terry A.Y."/>
            <person name="Boore J.L."/>
            <person name="Grigoriev I.V."/>
            <person name="Lindberg D.R."/>
            <person name="Seaver E.C."/>
            <person name="Weisblat D.A."/>
            <person name="Putnam N.H."/>
            <person name="Rokhsar D.S."/>
        </authorList>
    </citation>
    <scope>NUCLEOTIDE SEQUENCE</scope>
</reference>
<dbReference type="SUPFAM" id="SSF46934">
    <property type="entry name" value="UBA-like"/>
    <property type="match status" value="1"/>
</dbReference>
<dbReference type="Proteomes" id="UP000015101">
    <property type="component" value="Unassembled WGS sequence"/>
</dbReference>
<evidence type="ECO:0008006" key="9">
    <source>
        <dbReference type="Google" id="ProtNLM"/>
    </source>
</evidence>
<evidence type="ECO:0000259" key="4">
    <source>
        <dbReference type="PROSITE" id="PS50102"/>
    </source>
</evidence>